<dbReference type="FunFam" id="1.20.1270.10:FF:000002">
    <property type="entry name" value="Heat shock 70 kDa protein 4"/>
    <property type="match status" value="1"/>
</dbReference>
<feature type="region of interest" description="Disordered" evidence="10">
    <location>
        <begin position="587"/>
        <end position="840"/>
    </location>
</feature>
<feature type="compositionally biased region" description="Basic and acidic residues" evidence="10">
    <location>
        <begin position="820"/>
        <end position="840"/>
    </location>
</feature>
<feature type="compositionally biased region" description="Acidic residues" evidence="10">
    <location>
        <begin position="724"/>
        <end position="745"/>
    </location>
</feature>
<feature type="compositionally biased region" description="Basic and acidic residues" evidence="10">
    <location>
        <begin position="1049"/>
        <end position="1058"/>
    </location>
</feature>
<dbReference type="GO" id="GO:0034663">
    <property type="term" value="C:endoplasmic reticulum chaperone complex"/>
    <property type="evidence" value="ECO:0007669"/>
    <property type="project" value="TreeGrafter"/>
</dbReference>
<dbReference type="Gene3D" id="1.20.1270.10">
    <property type="match status" value="1"/>
</dbReference>
<dbReference type="Gene3D" id="3.30.30.30">
    <property type="match status" value="1"/>
</dbReference>
<keyword evidence="12" id="KW-1185">Reference proteome</keyword>
<dbReference type="RefSeq" id="XP_022109354.1">
    <property type="nucleotide sequence ID" value="XM_022253662.1"/>
</dbReference>
<keyword evidence="4" id="KW-0547">Nucleotide-binding</keyword>
<dbReference type="AlphaFoldDB" id="A0A8B7ZVA8"/>
<evidence type="ECO:0000256" key="2">
    <source>
        <dbReference type="ARBA" id="ARBA00007381"/>
    </source>
</evidence>
<feature type="compositionally biased region" description="Low complexity" evidence="10">
    <location>
        <begin position="1125"/>
        <end position="1146"/>
    </location>
</feature>
<evidence type="ECO:0000313" key="12">
    <source>
        <dbReference type="Proteomes" id="UP000694845"/>
    </source>
</evidence>
<proteinExistence type="inferred from homology"/>
<name>A0A8B7ZVA8_ACAPL</name>
<feature type="compositionally biased region" description="Basic and acidic residues" evidence="10">
    <location>
        <begin position="674"/>
        <end position="684"/>
    </location>
</feature>
<dbReference type="OMA" id="SRTPMIQ"/>
<dbReference type="GO" id="GO:0030968">
    <property type="term" value="P:endoplasmic reticulum unfolded protein response"/>
    <property type="evidence" value="ECO:0007669"/>
    <property type="project" value="TreeGrafter"/>
</dbReference>
<feature type="compositionally biased region" description="Basic residues" evidence="10">
    <location>
        <begin position="1022"/>
        <end position="1038"/>
    </location>
</feature>
<reference evidence="13" key="1">
    <citation type="submission" date="2025-08" db="UniProtKB">
        <authorList>
            <consortium name="RefSeq"/>
        </authorList>
    </citation>
    <scope>IDENTIFICATION</scope>
</reference>
<feature type="region of interest" description="Disordered" evidence="10">
    <location>
        <begin position="1015"/>
        <end position="1146"/>
    </location>
</feature>
<evidence type="ECO:0000256" key="10">
    <source>
        <dbReference type="SAM" id="MobiDB-lite"/>
    </source>
</evidence>
<feature type="compositionally biased region" description="Basic and acidic residues" evidence="10">
    <location>
        <begin position="746"/>
        <end position="767"/>
    </location>
</feature>
<feature type="compositionally biased region" description="Basic and acidic residues" evidence="10">
    <location>
        <begin position="708"/>
        <end position="723"/>
    </location>
</feature>
<dbReference type="PANTHER" id="PTHR45639:SF3">
    <property type="entry name" value="HYPOXIA UP-REGULATED PROTEIN 1"/>
    <property type="match status" value="1"/>
</dbReference>
<dbReference type="InterPro" id="IPR013126">
    <property type="entry name" value="Hsp_70_fam"/>
</dbReference>
<dbReference type="Proteomes" id="UP000694845">
    <property type="component" value="Unplaced"/>
</dbReference>
<comment type="subcellular location">
    <subcellularLocation>
        <location evidence="1">Endoplasmic reticulum lumen</location>
    </subcellularLocation>
</comment>
<feature type="chain" id="PRO_5034197599" description="Hypoxia up-regulated protein 1" evidence="11">
    <location>
        <begin position="22"/>
        <end position="1146"/>
    </location>
</feature>
<feature type="signal peptide" evidence="11">
    <location>
        <begin position="1"/>
        <end position="21"/>
    </location>
</feature>
<feature type="compositionally biased region" description="Basic residues" evidence="10">
    <location>
        <begin position="768"/>
        <end position="782"/>
    </location>
</feature>
<dbReference type="GeneID" id="110989341"/>
<dbReference type="KEGG" id="aplc:110989341"/>
<dbReference type="Gene3D" id="2.60.34.10">
    <property type="entry name" value="Substrate Binding Domain Of DNAk, Chain A, domain 1"/>
    <property type="match status" value="1"/>
</dbReference>
<keyword evidence="7" id="KW-0143">Chaperone</keyword>
<dbReference type="InterPro" id="IPR029047">
    <property type="entry name" value="HSP70_peptide-bd_sf"/>
</dbReference>
<organism evidence="12 13">
    <name type="scientific">Acanthaster planci</name>
    <name type="common">Crown-of-thorns starfish</name>
    <dbReference type="NCBI Taxonomy" id="133434"/>
    <lineage>
        <taxon>Eukaryota</taxon>
        <taxon>Metazoa</taxon>
        <taxon>Echinodermata</taxon>
        <taxon>Eleutherozoa</taxon>
        <taxon>Asterozoa</taxon>
        <taxon>Asteroidea</taxon>
        <taxon>Valvatacea</taxon>
        <taxon>Valvatida</taxon>
        <taxon>Acanthasteridae</taxon>
        <taxon>Acanthaster</taxon>
    </lineage>
</organism>
<keyword evidence="6" id="KW-0067">ATP-binding</keyword>
<accession>A0A8B7ZVA8</accession>
<feature type="compositionally biased region" description="Basic and acidic residues" evidence="10">
    <location>
        <begin position="625"/>
        <end position="659"/>
    </location>
</feature>
<dbReference type="GO" id="GO:0005524">
    <property type="term" value="F:ATP binding"/>
    <property type="evidence" value="ECO:0007669"/>
    <property type="project" value="UniProtKB-KW"/>
</dbReference>
<dbReference type="FunFam" id="3.30.30.30:FF:000004">
    <property type="entry name" value="hypoxia up-regulated protein 1"/>
    <property type="match status" value="1"/>
</dbReference>
<gene>
    <name evidence="13" type="primary">LOC110989341</name>
</gene>
<dbReference type="Gene3D" id="3.30.420.40">
    <property type="match status" value="2"/>
</dbReference>
<dbReference type="GO" id="GO:0140662">
    <property type="term" value="F:ATP-dependent protein folding chaperone"/>
    <property type="evidence" value="ECO:0007669"/>
    <property type="project" value="InterPro"/>
</dbReference>
<feature type="compositionally biased region" description="Acidic residues" evidence="10">
    <location>
        <begin position="685"/>
        <end position="701"/>
    </location>
</feature>
<dbReference type="PRINTS" id="PR00301">
    <property type="entry name" value="HEATSHOCK70"/>
</dbReference>
<dbReference type="PROSITE" id="PS01036">
    <property type="entry name" value="HSP70_3"/>
    <property type="match status" value="1"/>
</dbReference>
<dbReference type="PANTHER" id="PTHR45639">
    <property type="entry name" value="HSC70CB, ISOFORM G-RELATED"/>
    <property type="match status" value="1"/>
</dbReference>
<dbReference type="InterPro" id="IPR029048">
    <property type="entry name" value="HSP70_C_sf"/>
</dbReference>
<keyword evidence="3 11" id="KW-0732">Signal</keyword>
<dbReference type="OrthoDB" id="10262720at2759"/>
<feature type="compositionally biased region" description="Polar residues" evidence="10">
    <location>
        <begin position="1089"/>
        <end position="1098"/>
    </location>
</feature>
<keyword evidence="9" id="KW-0175">Coiled coil</keyword>
<feature type="coiled-coil region" evidence="9">
    <location>
        <begin position="554"/>
        <end position="581"/>
    </location>
</feature>
<dbReference type="CDD" id="cd10230">
    <property type="entry name" value="ASKHA_NBD_HSP70_HYOU1"/>
    <property type="match status" value="1"/>
</dbReference>
<dbReference type="InterPro" id="IPR018181">
    <property type="entry name" value="Heat_shock_70_CS"/>
</dbReference>
<evidence type="ECO:0000256" key="11">
    <source>
        <dbReference type="SAM" id="SignalP"/>
    </source>
</evidence>
<dbReference type="SUPFAM" id="SSF53067">
    <property type="entry name" value="Actin-like ATPase domain"/>
    <property type="match status" value="2"/>
</dbReference>
<dbReference type="Gene3D" id="3.90.640.10">
    <property type="entry name" value="Actin, Chain A, domain 4"/>
    <property type="match status" value="1"/>
</dbReference>
<evidence type="ECO:0000256" key="3">
    <source>
        <dbReference type="ARBA" id="ARBA00022729"/>
    </source>
</evidence>
<evidence type="ECO:0000313" key="13">
    <source>
        <dbReference type="RefSeq" id="XP_022109354.1"/>
    </source>
</evidence>
<dbReference type="GO" id="GO:0005788">
    <property type="term" value="C:endoplasmic reticulum lumen"/>
    <property type="evidence" value="ECO:0007669"/>
    <property type="project" value="UniProtKB-SubCell"/>
</dbReference>
<dbReference type="SUPFAM" id="SSF100934">
    <property type="entry name" value="Heat shock protein 70kD (HSP70), C-terminal subdomain"/>
    <property type="match status" value="1"/>
</dbReference>
<evidence type="ECO:0000256" key="4">
    <source>
        <dbReference type="ARBA" id="ARBA00022741"/>
    </source>
</evidence>
<keyword evidence="5" id="KW-0256">Endoplasmic reticulum</keyword>
<evidence type="ECO:0000256" key="6">
    <source>
        <dbReference type="ARBA" id="ARBA00022840"/>
    </source>
</evidence>
<dbReference type="Pfam" id="PF00012">
    <property type="entry name" value="HSP70"/>
    <property type="match status" value="1"/>
</dbReference>
<evidence type="ECO:0000256" key="1">
    <source>
        <dbReference type="ARBA" id="ARBA00004319"/>
    </source>
</evidence>
<sequence>MSRMQFRVRLLSLAVAILVAANHIPGSASLAVMSVDLSSEWLKIALVKPGVPMEIILNKESRRKTPVMVSIRNGEVQFGDAALAVGTKYPQNAYFYMQHILAKKLDSPAVKNYLKRFPYVKLGEDEERGTVYFESGEERYYPEELLSIVLNKSRALAEEFAEQKIKEIVITVPPFFNQAERESVMYAAELADLKVLQLINDNAAVALNYGVFRRNDFNTTVTNVMFFDMGAGSTTATVVSYQVVKTKEKGISETNPHLFVKGVGFDRTLGGLEIDLRLRDHLAKKFNEAGKTKKNVFENPRAMAKLFKEANRVKKVLSANVDHFAQVEGVLDEVDLRVKVTRAELEEMCGDLFERIAGVVEMALKSSEMTMGEIDSVILVGGGTRVPKVQEKLLQVTKKGELAKNINADEAAAMGAVYQAAHLSKGFKVKKFVIRDANLFPIQVEFERHMTDDDGSEVTRVVKRTLFGRNNPFPQKKVMTFNRHMTDFSFIVGYKDLESILPPEDLESFGPTNLTTYTLKGVADALEKQSGAEPKGIKAHFRLDESGILFLDSVESVFEKMETVMEEVNDTEEEQSTLQKLSSTISRFFSGSSDDSTADSPPQEGDKAGENGAMEEEKDTSETGTSERDSSDKDTSEKDATEGQETGEPKPAEDEKVEDKEADDTNESTEGQTGEEKEEMKEQGETEETQEEEGGTEDQSEGEAGQGTKDEADSGDSDTKEASETAEDEKVDGGEETSSGEESIDSDAKADIFEKDGQEEKKTEDSKKKTKKDKKKDKKGKKGKESKEEKKEKRKIAKPKVITIKENLTVETQAHGIPKPSRESRKTSRNKLKDLQRKEEERLARETALNSLESFIYDMQDKLYQEDYETCSTEEEREGLLGKLREASDWLYEVEDDAPHTIFRDKMKELKKATKSLSFRVKERRERPQLIGELKQLQNVSQIFLAAAKNASEELKIFTDVEIGLLEKAYNDSLEWYAAKSLAQRNTPDTEKPVLLTEDLKTKITALDRELRYLVNKAKAGPPKKKDKPKDKTKKKKKNVNETETTGEENTKDEKTNDTESSEPTEKPAATPTEDKSDVPETIEPDSDQAGQQTQEETLQLPAPEEEAKVPSEETDKNTEDTESTESTTTTTAETNTDTSRNTGDL</sequence>
<comment type="similarity">
    <text evidence="2">Belongs to the heat shock protein 70 family.</text>
</comment>
<evidence type="ECO:0000256" key="7">
    <source>
        <dbReference type="ARBA" id="ARBA00023186"/>
    </source>
</evidence>
<evidence type="ECO:0000256" key="5">
    <source>
        <dbReference type="ARBA" id="ARBA00022824"/>
    </source>
</evidence>
<feature type="compositionally biased region" description="Basic and acidic residues" evidence="10">
    <location>
        <begin position="1106"/>
        <end position="1120"/>
    </location>
</feature>
<evidence type="ECO:0000256" key="8">
    <source>
        <dbReference type="ARBA" id="ARBA00040503"/>
    </source>
</evidence>
<dbReference type="FunFam" id="3.90.640.10:FF:000012">
    <property type="entry name" value="Hypoxia up-regulated protein 1"/>
    <property type="match status" value="1"/>
</dbReference>
<evidence type="ECO:0000256" key="9">
    <source>
        <dbReference type="SAM" id="Coils"/>
    </source>
</evidence>
<protein>
    <recommendedName>
        <fullName evidence="8">Hypoxia up-regulated protein 1</fullName>
    </recommendedName>
</protein>
<dbReference type="InterPro" id="IPR043129">
    <property type="entry name" value="ATPase_NBD"/>
</dbReference>